<dbReference type="InterPro" id="IPR003491">
    <property type="entry name" value="REP-like_C"/>
</dbReference>
<gene>
    <name evidence="2" type="ORF">A5804_002914</name>
</gene>
<organism evidence="2 3">
    <name type="scientific">Enterococcus faecium</name>
    <name type="common">Streptococcus faecium</name>
    <dbReference type="NCBI Taxonomy" id="1352"/>
    <lineage>
        <taxon>Bacteria</taxon>
        <taxon>Bacillati</taxon>
        <taxon>Bacillota</taxon>
        <taxon>Bacilli</taxon>
        <taxon>Lactobacillales</taxon>
        <taxon>Enterococcaceae</taxon>
        <taxon>Enterococcus</taxon>
    </lineage>
</organism>
<sequence length="406" mass="48130">MAVKITGEELKSMRLKIGLSQREVANALSINRSSLAMFEVGRRKISEELAERLIKFYQSVETNEYLEAHFDYMRVCFPTNNHVKVIEEVLKLDYDLFVFKETKLYGYREMYFYGDIRVLNSDPMTDRGVLIELAGQGCRNYEVFLEEWQENWKDFIRRCFQSFQGKVNFPRVDVALDDKKEMISIPFIAQRCNEGLYKTRFRSVRVIDERETGGNTSKGCTIYFGSRQSSMHFCFYQKNLEQAKKLKISPDEVEVKNRYEIRLMNEKAMKFLKAYLLENDFARLIRSIMVDYLLICDWGSSEAEVVVNPQWKKFMKNLVNIDLSMEPKEVTFEKKVNWLKTQVAQTLRAIFEVDNQTGQTILQDIIRETELKQMNQELVEQVVESFRRVYFIEKHGYIYEDGEFVY</sequence>
<dbReference type="EMBL" id="NGLB01000005">
    <property type="protein sequence ID" value="OTN93544.1"/>
    <property type="molecule type" value="Genomic_DNA"/>
</dbReference>
<name>A0AB73N037_ENTFC</name>
<dbReference type="Gene3D" id="1.10.260.40">
    <property type="entry name" value="lambda repressor-like DNA-binding domains"/>
    <property type="match status" value="1"/>
</dbReference>
<dbReference type="Pfam" id="PF18106">
    <property type="entry name" value="Rol_Rep_N"/>
    <property type="match status" value="1"/>
</dbReference>
<feature type="domain" description="HTH cro/C1-type" evidence="1">
    <location>
        <begin position="10"/>
        <end position="65"/>
    </location>
</feature>
<protein>
    <recommendedName>
        <fullName evidence="1">HTH cro/C1-type domain-containing protein</fullName>
    </recommendedName>
</protein>
<dbReference type="CDD" id="cd00093">
    <property type="entry name" value="HTH_XRE"/>
    <property type="match status" value="1"/>
</dbReference>
<evidence type="ECO:0000259" key="1">
    <source>
        <dbReference type="PROSITE" id="PS50943"/>
    </source>
</evidence>
<dbReference type="InterPro" id="IPR040819">
    <property type="entry name" value="Rol_Rep_N"/>
</dbReference>
<dbReference type="InterPro" id="IPR001387">
    <property type="entry name" value="Cro/C1-type_HTH"/>
</dbReference>
<dbReference type="PROSITE" id="PS50943">
    <property type="entry name" value="HTH_CROC1"/>
    <property type="match status" value="1"/>
</dbReference>
<dbReference type="Pfam" id="PF01381">
    <property type="entry name" value="HTH_3"/>
    <property type="match status" value="1"/>
</dbReference>
<accession>A0AB73N037</accession>
<dbReference type="Proteomes" id="UP000194737">
    <property type="component" value="Unassembled WGS sequence"/>
</dbReference>
<proteinExistence type="predicted"/>
<dbReference type="SUPFAM" id="SSF47413">
    <property type="entry name" value="lambda repressor-like DNA-binding domains"/>
    <property type="match status" value="1"/>
</dbReference>
<evidence type="ECO:0000313" key="3">
    <source>
        <dbReference type="Proteomes" id="UP000194737"/>
    </source>
</evidence>
<dbReference type="SMART" id="SM00530">
    <property type="entry name" value="HTH_XRE"/>
    <property type="match status" value="1"/>
</dbReference>
<dbReference type="GO" id="GO:0003677">
    <property type="term" value="F:DNA binding"/>
    <property type="evidence" value="ECO:0007669"/>
    <property type="project" value="InterPro"/>
</dbReference>
<evidence type="ECO:0000313" key="2">
    <source>
        <dbReference type="EMBL" id="OTN93544.1"/>
    </source>
</evidence>
<dbReference type="AlphaFoldDB" id="A0AB73N037"/>
<dbReference type="Pfam" id="PF02486">
    <property type="entry name" value="Rep_trans"/>
    <property type="match status" value="1"/>
</dbReference>
<dbReference type="RefSeq" id="WP_143351978.1">
    <property type="nucleotide sequence ID" value="NZ_NGLB01000005.1"/>
</dbReference>
<dbReference type="InterPro" id="IPR010982">
    <property type="entry name" value="Lambda_DNA-bd_dom_sf"/>
</dbReference>
<comment type="caution">
    <text evidence="2">The sequence shown here is derived from an EMBL/GenBank/DDBJ whole genome shotgun (WGS) entry which is preliminary data.</text>
</comment>
<reference evidence="2 3" key="1">
    <citation type="submission" date="2017-05" db="EMBL/GenBank/DDBJ databases">
        <title>The Genome Sequence of Enterococcus faecium 6F2_DIV0138.</title>
        <authorList>
            <consortium name="The Broad Institute Genomics Platform"/>
            <consortium name="The Broad Institute Genomic Center for Infectious Diseases"/>
            <person name="Earl A."/>
            <person name="Manson A."/>
            <person name="Schwartman J."/>
            <person name="Gilmore M."/>
            <person name="Abouelleil A."/>
            <person name="Cao P."/>
            <person name="Chapman S."/>
            <person name="Cusick C."/>
            <person name="Shea T."/>
            <person name="Young S."/>
            <person name="Neafsey D."/>
            <person name="Nusbaum C."/>
            <person name="Birren B."/>
        </authorList>
    </citation>
    <scope>NUCLEOTIDE SEQUENCE [LARGE SCALE GENOMIC DNA]</scope>
    <source>
        <strain evidence="2 3">6F2_DIV0138</strain>
    </source>
</reference>